<keyword evidence="6" id="KW-1185">Reference proteome</keyword>
<reference evidence="6" key="1">
    <citation type="submission" date="2011-12" db="EMBL/GenBank/DDBJ databases">
        <title>The complete genome of chromosome of Sulfobacillus acidophilus DSM 10332.</title>
        <authorList>
            <person name="Lucas S."/>
            <person name="Han J."/>
            <person name="Lapidus A."/>
            <person name="Bruce D."/>
            <person name="Goodwin L."/>
            <person name="Pitluck S."/>
            <person name="Peters L."/>
            <person name="Kyrpides N."/>
            <person name="Mavromatis K."/>
            <person name="Ivanova N."/>
            <person name="Mikhailova N."/>
            <person name="Chertkov O."/>
            <person name="Saunders E."/>
            <person name="Detter J.C."/>
            <person name="Tapia R."/>
            <person name="Han C."/>
            <person name="Land M."/>
            <person name="Hauser L."/>
            <person name="Markowitz V."/>
            <person name="Cheng J.-F."/>
            <person name="Hugenholtz P."/>
            <person name="Woyke T."/>
            <person name="Wu D."/>
            <person name="Pukall R."/>
            <person name="Gehrich-Schroeter G."/>
            <person name="Schneider S."/>
            <person name="Klenk H.-P."/>
            <person name="Eisen J.A."/>
        </authorList>
    </citation>
    <scope>NUCLEOTIDE SEQUENCE [LARGE SCALE GENOMIC DNA]</scope>
    <source>
        <strain evidence="6">ATCC 700253 / DSM 10332 / NAL</strain>
    </source>
</reference>
<dbReference type="InterPro" id="IPR000873">
    <property type="entry name" value="AMP-dep_synth/lig_dom"/>
</dbReference>
<dbReference type="Pfam" id="PF13193">
    <property type="entry name" value="AMP-binding_C"/>
    <property type="match status" value="1"/>
</dbReference>
<dbReference type="FunFam" id="3.30.300.30:FF:000008">
    <property type="entry name" value="2,3-dihydroxybenzoate-AMP ligase"/>
    <property type="match status" value="1"/>
</dbReference>
<dbReference type="InterPro" id="IPR042099">
    <property type="entry name" value="ANL_N_sf"/>
</dbReference>
<sequence>MLPLTTGHILDSWARLTPEQVAVIDATTDTAWSYRDLAQACDRTAARLHDLGVKSGDVIAYVSDERLNTVALWYALGKLGASWCPLNPRATVDDWIRQITHAEASLVLYSESFETSVNRLPVRSVDLGRSPLDAPAPVSWPVTAHWPDRAGILYTSGTTGSPKGAWHSHRSLWGWNTSVLCSLGIGGSDRFLNPYPLYHMGGIGFTLAAIQAGATTVLATPFDAQATIEYVPRYDITVTIMVPTMVQALLEQPAPERQTLLNGHWRHLVTTSAPLLEDTRQGIHREWPTIRLSVLYSATEAVFTVASDHHGPSSLTVGRPAFGMDIRIRTEDGRPAAPGQAGTIYTRGISLFEGYHRAPDQFHAIDRGWLTCFDTGYLTTDGDLVLVDRAADLINSGGEKISSLEIENILLSHPAIKEAGVVGLPDPYWGERIHAVIVPRIPDLHESDLYPYLSQHLPRYKWPKSWAFVPELPKTSSGKILKRALRQENPRGR</sequence>
<name>G8U0X6_SULAD</name>
<keyword evidence="2 5" id="KW-0436">Ligase</keyword>
<dbReference type="EC" id="6.2.1.26" evidence="5"/>
<dbReference type="SUPFAM" id="SSF56801">
    <property type="entry name" value="Acetyl-CoA synthetase-like"/>
    <property type="match status" value="1"/>
</dbReference>
<comment type="similarity">
    <text evidence="1">Belongs to the ATP-dependent AMP-binding enzyme family.</text>
</comment>
<dbReference type="GO" id="GO:0031956">
    <property type="term" value="F:medium-chain fatty acid-CoA ligase activity"/>
    <property type="evidence" value="ECO:0007669"/>
    <property type="project" value="TreeGrafter"/>
</dbReference>
<dbReference type="HOGENOM" id="CLU_000022_59_5_9"/>
<dbReference type="GO" id="GO:0006631">
    <property type="term" value="P:fatty acid metabolic process"/>
    <property type="evidence" value="ECO:0007669"/>
    <property type="project" value="TreeGrafter"/>
</dbReference>
<dbReference type="AlphaFoldDB" id="G8U0X6"/>
<evidence type="ECO:0000259" key="4">
    <source>
        <dbReference type="Pfam" id="PF13193"/>
    </source>
</evidence>
<evidence type="ECO:0000256" key="2">
    <source>
        <dbReference type="ARBA" id="ARBA00022598"/>
    </source>
</evidence>
<dbReference type="InterPro" id="IPR045851">
    <property type="entry name" value="AMP-bd_C_sf"/>
</dbReference>
<feature type="domain" description="AMP-binding enzyme C-terminal" evidence="4">
    <location>
        <begin position="405"/>
        <end position="479"/>
    </location>
</feature>
<dbReference type="PATRIC" id="fig|679936.5.peg.3162"/>
<reference evidence="5 6" key="2">
    <citation type="journal article" date="2012" name="Stand. Genomic Sci.">
        <title>Complete genome sequence of the moderately thermophilic mineral-sulfide-oxidizing firmicute Sulfobacillus acidophilus type strain (NAL(T)).</title>
        <authorList>
            <person name="Anderson I."/>
            <person name="Chertkov O."/>
            <person name="Chen A."/>
            <person name="Saunders E."/>
            <person name="Lapidus A."/>
            <person name="Nolan M."/>
            <person name="Lucas S."/>
            <person name="Hammon N."/>
            <person name="Deshpande S."/>
            <person name="Cheng J.F."/>
            <person name="Han C."/>
            <person name="Tapia R."/>
            <person name="Goodwin L.A."/>
            <person name="Pitluck S."/>
            <person name="Liolios K."/>
            <person name="Pagani I."/>
            <person name="Ivanova N."/>
            <person name="Mikhailova N."/>
            <person name="Pati A."/>
            <person name="Palaniappan K."/>
            <person name="Land M."/>
            <person name="Pan C."/>
            <person name="Rohde M."/>
            <person name="Pukall R."/>
            <person name="Goker M."/>
            <person name="Detter J.C."/>
            <person name="Woyke T."/>
            <person name="Bristow J."/>
            <person name="Eisen J.A."/>
            <person name="Markowitz V."/>
            <person name="Hugenholtz P."/>
            <person name="Kyrpides N.C."/>
            <person name="Klenk H.P."/>
            <person name="Mavromatis K."/>
        </authorList>
    </citation>
    <scope>NUCLEOTIDE SEQUENCE [LARGE SCALE GENOMIC DNA]</scope>
    <source>
        <strain evidence="6">ATCC 700253 / DSM 10332 / NAL</strain>
    </source>
</reference>
<evidence type="ECO:0000313" key="5">
    <source>
        <dbReference type="EMBL" id="AEW06521.1"/>
    </source>
</evidence>
<gene>
    <name evidence="5" type="ordered locus">Sulac_3064</name>
</gene>
<dbReference type="Pfam" id="PF00501">
    <property type="entry name" value="AMP-binding"/>
    <property type="match status" value="1"/>
</dbReference>
<dbReference type="Gene3D" id="3.40.50.12780">
    <property type="entry name" value="N-terminal domain of ligase-like"/>
    <property type="match status" value="1"/>
</dbReference>
<dbReference type="InterPro" id="IPR025110">
    <property type="entry name" value="AMP-bd_C"/>
</dbReference>
<dbReference type="KEGG" id="sap:Sulac_3064"/>
<dbReference type="Proteomes" id="UP000005439">
    <property type="component" value="Chromosome"/>
</dbReference>
<feature type="domain" description="AMP-dependent synthetase/ligase" evidence="3">
    <location>
        <begin position="11"/>
        <end position="356"/>
    </location>
</feature>
<dbReference type="STRING" id="679936.Sulac_3064"/>
<evidence type="ECO:0000259" key="3">
    <source>
        <dbReference type="Pfam" id="PF00501"/>
    </source>
</evidence>
<dbReference type="Gene3D" id="3.30.300.30">
    <property type="match status" value="1"/>
</dbReference>
<organism evidence="5 6">
    <name type="scientific">Sulfobacillus acidophilus (strain ATCC 700253 / DSM 10332 / NAL)</name>
    <dbReference type="NCBI Taxonomy" id="679936"/>
    <lineage>
        <taxon>Bacteria</taxon>
        <taxon>Bacillati</taxon>
        <taxon>Bacillota</taxon>
        <taxon>Clostridia</taxon>
        <taxon>Eubacteriales</taxon>
        <taxon>Clostridiales Family XVII. Incertae Sedis</taxon>
        <taxon>Sulfobacillus</taxon>
    </lineage>
</organism>
<evidence type="ECO:0000313" key="6">
    <source>
        <dbReference type="Proteomes" id="UP000005439"/>
    </source>
</evidence>
<dbReference type="InterPro" id="IPR020845">
    <property type="entry name" value="AMP-binding_CS"/>
</dbReference>
<dbReference type="PANTHER" id="PTHR43201">
    <property type="entry name" value="ACYL-COA SYNTHETASE"/>
    <property type="match status" value="1"/>
</dbReference>
<dbReference type="GO" id="GO:0008756">
    <property type="term" value="F:o-succinylbenzoate-CoA ligase activity"/>
    <property type="evidence" value="ECO:0007669"/>
    <property type="project" value="UniProtKB-EC"/>
</dbReference>
<dbReference type="EMBL" id="CP003179">
    <property type="protein sequence ID" value="AEW06521.1"/>
    <property type="molecule type" value="Genomic_DNA"/>
</dbReference>
<protein>
    <submittedName>
        <fullName evidence="5">O-succinylbenzoate--CoA ligase</fullName>
        <ecNumber evidence="5">6.2.1.26</ecNumber>
    </submittedName>
</protein>
<dbReference type="PROSITE" id="PS00455">
    <property type="entry name" value="AMP_BINDING"/>
    <property type="match status" value="1"/>
</dbReference>
<proteinExistence type="inferred from homology"/>
<accession>G8U0X6</accession>
<dbReference type="PANTHER" id="PTHR43201:SF32">
    <property type="entry name" value="2-SUCCINYLBENZOATE--COA LIGASE, CHLOROPLASTIC_PEROXISOMAL"/>
    <property type="match status" value="1"/>
</dbReference>
<evidence type="ECO:0000256" key="1">
    <source>
        <dbReference type="ARBA" id="ARBA00006432"/>
    </source>
</evidence>